<feature type="transmembrane region" description="Helical" evidence="4">
    <location>
        <begin position="106"/>
        <end position="128"/>
    </location>
</feature>
<evidence type="ECO:0000313" key="6">
    <source>
        <dbReference type="Proteomes" id="UP000800984"/>
    </source>
</evidence>
<evidence type="ECO:0000256" key="3">
    <source>
        <dbReference type="PROSITE-ProRule" id="PRU00023"/>
    </source>
</evidence>
<feature type="transmembrane region" description="Helical" evidence="4">
    <location>
        <begin position="225"/>
        <end position="242"/>
    </location>
</feature>
<dbReference type="InterPro" id="IPR036770">
    <property type="entry name" value="Ankyrin_rpt-contain_sf"/>
</dbReference>
<feature type="transmembrane region" description="Helical" evidence="4">
    <location>
        <begin position="79"/>
        <end position="100"/>
    </location>
</feature>
<sequence>MIEKFDSNRNKFIVVFGISTLILFFNLKISQFSFFDNLKISKNLELYVILFSNSYFFYEIITSYLVIEKKEKTFNKIYSIHFSICSIFYSIIILTILYHFSYLEKIFNITIFSFFALLFGIFFWNNFLLYKRFSISYKVLRPKIEFEEYEKNNIEEIINTSKNEKEKHERLDSYFSFLGAKTGLELNSSGERWKIVKFNLSLFSINLFLCFAILIMIIYGLKPTSFYYSFLLCYVIILAFFFKKYIYTKKYFITYEEQILTLNNIIVYSPLLANNLKDKSTKEIQTEIKNRAKEKSLVNSYSEIEDKIVNVINSGNLNLLKKIFEENNDLDINFQRNNGWTYLHYSVAQGENKITDFLLENGANPDIKNHINNYPLNYAVKYENIEIVKLLLEYHADVNIVDCHGFSPIFKTIEKNNLEIFKLLLKMGADIKIKCNGFSVLDFAKEHKRGKIIKYIKDISKK</sequence>
<dbReference type="PROSITE" id="PS50088">
    <property type="entry name" value="ANK_REPEAT"/>
    <property type="match status" value="3"/>
</dbReference>
<reference evidence="5 6" key="1">
    <citation type="submission" date="2020-02" db="EMBL/GenBank/DDBJ databases">
        <authorList>
            <person name="Chen W.-M."/>
        </authorList>
    </citation>
    <scope>NUCLEOTIDE SEQUENCE [LARGE SCALE GENOMIC DNA]</scope>
    <source>
        <strain evidence="5 6">KDG-16</strain>
    </source>
</reference>
<feature type="transmembrane region" description="Helical" evidence="4">
    <location>
        <begin position="46"/>
        <end position="67"/>
    </location>
</feature>
<feature type="repeat" description="ANK" evidence="3">
    <location>
        <begin position="371"/>
        <end position="403"/>
    </location>
</feature>
<accession>A0ABX0I9F8</accession>
<keyword evidence="4" id="KW-1133">Transmembrane helix</keyword>
<evidence type="ECO:0000313" key="5">
    <source>
        <dbReference type="EMBL" id="NHM02833.1"/>
    </source>
</evidence>
<dbReference type="Pfam" id="PF12796">
    <property type="entry name" value="Ank_2"/>
    <property type="match status" value="1"/>
</dbReference>
<gene>
    <name evidence="5" type="ORF">G4D72_12020</name>
</gene>
<dbReference type="PANTHER" id="PTHR24141">
    <property type="entry name" value="2-5A-DEPENDENT RIBONUCLEASE"/>
    <property type="match status" value="1"/>
</dbReference>
<evidence type="ECO:0000256" key="2">
    <source>
        <dbReference type="ARBA" id="ARBA00023043"/>
    </source>
</evidence>
<organism evidence="5 6">
    <name type="scientific">Flavobacterium difficile</name>
    <dbReference type="NCBI Taxonomy" id="2709659"/>
    <lineage>
        <taxon>Bacteria</taxon>
        <taxon>Pseudomonadati</taxon>
        <taxon>Bacteroidota</taxon>
        <taxon>Flavobacteriia</taxon>
        <taxon>Flavobacteriales</taxon>
        <taxon>Flavobacteriaceae</taxon>
        <taxon>Flavobacterium</taxon>
    </lineage>
</organism>
<dbReference type="Gene3D" id="1.25.40.20">
    <property type="entry name" value="Ankyrin repeat-containing domain"/>
    <property type="match status" value="1"/>
</dbReference>
<feature type="repeat" description="ANK" evidence="3">
    <location>
        <begin position="404"/>
        <end position="436"/>
    </location>
</feature>
<keyword evidence="1" id="KW-0677">Repeat</keyword>
<keyword evidence="6" id="KW-1185">Reference proteome</keyword>
<evidence type="ECO:0000256" key="1">
    <source>
        <dbReference type="ARBA" id="ARBA00022737"/>
    </source>
</evidence>
<dbReference type="RefSeq" id="WP_166077969.1">
    <property type="nucleotide sequence ID" value="NZ_JAAJBT010000008.1"/>
</dbReference>
<keyword evidence="4" id="KW-0472">Membrane</keyword>
<dbReference type="SUPFAM" id="SSF48403">
    <property type="entry name" value="Ankyrin repeat"/>
    <property type="match status" value="1"/>
</dbReference>
<protein>
    <submittedName>
        <fullName evidence="5">Ankyrin repeat domain-containing protein</fullName>
    </submittedName>
</protein>
<feature type="transmembrane region" description="Helical" evidence="4">
    <location>
        <begin position="198"/>
        <end position="219"/>
    </location>
</feature>
<feature type="repeat" description="ANK" evidence="3">
    <location>
        <begin position="338"/>
        <end position="370"/>
    </location>
</feature>
<dbReference type="EMBL" id="JAAJBT010000008">
    <property type="protein sequence ID" value="NHM02833.1"/>
    <property type="molecule type" value="Genomic_DNA"/>
</dbReference>
<keyword evidence="2 3" id="KW-0040">ANK repeat</keyword>
<comment type="caution">
    <text evidence="5">The sequence shown here is derived from an EMBL/GenBank/DDBJ whole genome shotgun (WGS) entry which is preliminary data.</text>
</comment>
<dbReference type="Proteomes" id="UP000800984">
    <property type="component" value="Unassembled WGS sequence"/>
</dbReference>
<keyword evidence="4" id="KW-0812">Transmembrane</keyword>
<proteinExistence type="predicted"/>
<dbReference type="SMART" id="SM00248">
    <property type="entry name" value="ANK"/>
    <property type="match status" value="3"/>
</dbReference>
<feature type="transmembrane region" description="Helical" evidence="4">
    <location>
        <begin position="12"/>
        <end position="34"/>
    </location>
</feature>
<evidence type="ECO:0000256" key="4">
    <source>
        <dbReference type="SAM" id="Phobius"/>
    </source>
</evidence>
<name>A0ABX0I9F8_9FLAO</name>
<dbReference type="InterPro" id="IPR002110">
    <property type="entry name" value="Ankyrin_rpt"/>
</dbReference>
<dbReference type="PROSITE" id="PS50297">
    <property type="entry name" value="ANK_REP_REGION"/>
    <property type="match status" value="3"/>
</dbReference>
<dbReference type="PANTHER" id="PTHR24141:SF1">
    <property type="entry name" value="2-5A-DEPENDENT RIBONUCLEASE"/>
    <property type="match status" value="1"/>
</dbReference>